<accession>A0A6J4T0Z9</accession>
<proteinExistence type="predicted"/>
<gene>
    <name evidence="2" type="ORF">AVDCRST_MAG09-1562</name>
</gene>
<evidence type="ECO:0000313" key="2">
    <source>
        <dbReference type="EMBL" id="CAA9510377.1"/>
    </source>
</evidence>
<dbReference type="EMBL" id="CADCVZ010000030">
    <property type="protein sequence ID" value="CAA9510377.1"/>
    <property type="molecule type" value="Genomic_DNA"/>
</dbReference>
<dbReference type="RefSeq" id="WP_294173284.1">
    <property type="nucleotide sequence ID" value="NZ_CADCVZ010000030.1"/>
</dbReference>
<dbReference type="InterPro" id="IPR041382">
    <property type="entry name" value="SH3_16"/>
</dbReference>
<sequence length="96" mass="10425">MAGPTQPLDPLTHAFRPDLADVALAGRVIASHYAEPLQRRLTRSASLLAAPEDGAAELAQLRAGDLLLMLDNSRGWAWGYAGEERRVGYVRSEAVR</sequence>
<protein>
    <recommendedName>
        <fullName evidence="1">Bacterial dipeptidyl-peptidase SH3 domain-containing protein</fullName>
    </recommendedName>
</protein>
<reference evidence="2" key="1">
    <citation type="submission" date="2020-02" db="EMBL/GenBank/DDBJ databases">
        <authorList>
            <person name="Meier V. D."/>
        </authorList>
    </citation>
    <scope>NUCLEOTIDE SEQUENCE</scope>
    <source>
        <strain evidence="2">AVDCRST_MAG09</strain>
    </source>
</reference>
<name>A0A6J4T0Z9_9SPHN</name>
<organism evidence="2">
    <name type="scientific">uncultured Sphingomonas sp</name>
    <dbReference type="NCBI Taxonomy" id="158754"/>
    <lineage>
        <taxon>Bacteria</taxon>
        <taxon>Pseudomonadati</taxon>
        <taxon>Pseudomonadota</taxon>
        <taxon>Alphaproteobacteria</taxon>
        <taxon>Sphingomonadales</taxon>
        <taxon>Sphingomonadaceae</taxon>
        <taxon>Sphingomonas</taxon>
        <taxon>environmental samples</taxon>
    </lineage>
</organism>
<dbReference type="AlphaFoldDB" id="A0A6J4T0Z9"/>
<dbReference type="Pfam" id="PF18348">
    <property type="entry name" value="SH3_16"/>
    <property type="match status" value="1"/>
</dbReference>
<evidence type="ECO:0000259" key="1">
    <source>
        <dbReference type="Pfam" id="PF18348"/>
    </source>
</evidence>
<feature type="domain" description="Bacterial dipeptidyl-peptidase SH3" evidence="1">
    <location>
        <begin position="47"/>
        <end position="94"/>
    </location>
</feature>